<dbReference type="EC" id="2.7.13.3" evidence="3"/>
<dbReference type="InterPro" id="IPR035965">
    <property type="entry name" value="PAS-like_dom_sf"/>
</dbReference>
<feature type="domain" description="PAC" evidence="18">
    <location>
        <begin position="841"/>
        <end position="893"/>
    </location>
</feature>
<dbReference type="CDD" id="cd17546">
    <property type="entry name" value="REC_hyHK_CKI1_RcsC-like"/>
    <property type="match status" value="2"/>
</dbReference>
<evidence type="ECO:0000313" key="22">
    <source>
        <dbReference type="Proteomes" id="UP001156706"/>
    </source>
</evidence>
<evidence type="ECO:0000256" key="14">
    <source>
        <dbReference type="SAM" id="Phobius"/>
    </source>
</evidence>
<dbReference type="PROSITE" id="PS50894">
    <property type="entry name" value="HPT"/>
    <property type="match status" value="1"/>
</dbReference>
<dbReference type="InterPro" id="IPR013655">
    <property type="entry name" value="PAS_fold_3"/>
</dbReference>
<dbReference type="InterPro" id="IPR011006">
    <property type="entry name" value="CheY-like_superfamily"/>
</dbReference>
<evidence type="ECO:0000259" key="16">
    <source>
        <dbReference type="PROSITE" id="PS50110"/>
    </source>
</evidence>
<dbReference type="Gene3D" id="3.30.565.10">
    <property type="entry name" value="Histidine kinase-like ATPase, C-terminal domain"/>
    <property type="match status" value="1"/>
</dbReference>
<dbReference type="CDD" id="cd00082">
    <property type="entry name" value="HisKA"/>
    <property type="match status" value="1"/>
</dbReference>
<reference evidence="22" key="1">
    <citation type="journal article" date="2019" name="Int. J. Syst. Evol. Microbiol.">
        <title>The Global Catalogue of Microorganisms (GCM) 10K type strain sequencing project: providing services to taxonomists for standard genome sequencing and annotation.</title>
        <authorList>
            <consortium name="The Broad Institute Genomics Platform"/>
            <consortium name="The Broad Institute Genome Sequencing Center for Infectious Disease"/>
            <person name="Wu L."/>
            <person name="Ma J."/>
        </authorList>
    </citation>
    <scope>NUCLEOTIDE SEQUENCE [LARGE SCALE GENOMIC DNA]</scope>
    <source>
        <strain evidence="22">NBRC 110044</strain>
    </source>
</reference>
<dbReference type="Gene3D" id="3.40.50.2300">
    <property type="match status" value="2"/>
</dbReference>
<evidence type="ECO:0000256" key="4">
    <source>
        <dbReference type="ARBA" id="ARBA00022475"/>
    </source>
</evidence>
<feature type="domain" description="PAC" evidence="18">
    <location>
        <begin position="711"/>
        <end position="763"/>
    </location>
</feature>
<dbReference type="Pfam" id="PF02518">
    <property type="entry name" value="HATPase_c"/>
    <property type="match status" value="1"/>
</dbReference>
<dbReference type="InterPro" id="IPR000014">
    <property type="entry name" value="PAS"/>
</dbReference>
<feature type="domain" description="PAS" evidence="17">
    <location>
        <begin position="349"/>
        <end position="419"/>
    </location>
</feature>
<dbReference type="Gene3D" id="1.10.287.130">
    <property type="match status" value="1"/>
</dbReference>
<name>A0ABQ5YEZ3_9NEIS</name>
<dbReference type="Gene3D" id="2.10.70.100">
    <property type="match status" value="1"/>
</dbReference>
<keyword evidence="6 14" id="KW-0812">Transmembrane</keyword>
<dbReference type="PROSITE" id="PS50839">
    <property type="entry name" value="CHASE"/>
    <property type="match status" value="1"/>
</dbReference>
<evidence type="ECO:0000259" key="18">
    <source>
        <dbReference type="PROSITE" id="PS50113"/>
    </source>
</evidence>
<evidence type="ECO:0000256" key="11">
    <source>
        <dbReference type="ARBA" id="ARBA00023136"/>
    </source>
</evidence>
<dbReference type="PROSITE" id="PS50112">
    <property type="entry name" value="PAS"/>
    <property type="match status" value="2"/>
</dbReference>
<dbReference type="PROSITE" id="PS50113">
    <property type="entry name" value="PAC"/>
    <property type="match status" value="4"/>
</dbReference>
<dbReference type="PANTHER" id="PTHR45339">
    <property type="entry name" value="HYBRID SIGNAL TRANSDUCTION HISTIDINE KINASE J"/>
    <property type="match status" value="1"/>
</dbReference>
<evidence type="ECO:0000256" key="7">
    <source>
        <dbReference type="ARBA" id="ARBA00022741"/>
    </source>
</evidence>
<dbReference type="PANTHER" id="PTHR45339:SF1">
    <property type="entry name" value="HYBRID SIGNAL TRANSDUCTION HISTIDINE KINASE J"/>
    <property type="match status" value="1"/>
</dbReference>
<dbReference type="SUPFAM" id="SSF47384">
    <property type="entry name" value="Homodimeric domain of signal transducing histidine kinase"/>
    <property type="match status" value="1"/>
</dbReference>
<dbReference type="SMART" id="SM00388">
    <property type="entry name" value="HisKA"/>
    <property type="match status" value="1"/>
</dbReference>
<evidence type="ECO:0000256" key="13">
    <source>
        <dbReference type="PROSITE-ProRule" id="PRU00169"/>
    </source>
</evidence>
<protein>
    <recommendedName>
        <fullName evidence="3">histidine kinase</fullName>
        <ecNumber evidence="3">2.7.13.3</ecNumber>
    </recommendedName>
</protein>
<dbReference type="InterPro" id="IPR006189">
    <property type="entry name" value="CHASE_dom"/>
</dbReference>
<dbReference type="NCBIfam" id="TIGR00229">
    <property type="entry name" value="sensory_box"/>
    <property type="match status" value="3"/>
</dbReference>
<dbReference type="InterPro" id="IPR036097">
    <property type="entry name" value="HisK_dim/P_sf"/>
</dbReference>
<dbReference type="Gene3D" id="3.30.450.20">
    <property type="entry name" value="PAS domain"/>
    <property type="match status" value="4"/>
</dbReference>
<organism evidence="21 22">
    <name type="scientific">Chitinimonas prasina</name>
    <dbReference type="NCBI Taxonomy" id="1434937"/>
    <lineage>
        <taxon>Bacteria</taxon>
        <taxon>Pseudomonadati</taxon>
        <taxon>Pseudomonadota</taxon>
        <taxon>Betaproteobacteria</taxon>
        <taxon>Neisseriales</taxon>
        <taxon>Chitinibacteraceae</taxon>
        <taxon>Chitinimonas</taxon>
    </lineage>
</organism>
<dbReference type="CDD" id="cd00130">
    <property type="entry name" value="PAS"/>
    <property type="match status" value="4"/>
</dbReference>
<dbReference type="Pfam" id="PF00512">
    <property type="entry name" value="HisKA"/>
    <property type="match status" value="1"/>
</dbReference>
<feature type="transmembrane region" description="Helical" evidence="14">
    <location>
        <begin position="317"/>
        <end position="336"/>
    </location>
</feature>
<dbReference type="SMART" id="SM00091">
    <property type="entry name" value="PAS"/>
    <property type="match status" value="4"/>
</dbReference>
<evidence type="ECO:0000259" key="15">
    <source>
        <dbReference type="PROSITE" id="PS50109"/>
    </source>
</evidence>
<dbReference type="SUPFAM" id="SSF47226">
    <property type="entry name" value="Histidine-containing phosphotransfer domain, HPT domain"/>
    <property type="match status" value="1"/>
</dbReference>
<dbReference type="InterPro" id="IPR000700">
    <property type="entry name" value="PAS-assoc_C"/>
</dbReference>
<evidence type="ECO:0000256" key="2">
    <source>
        <dbReference type="ARBA" id="ARBA00004651"/>
    </source>
</evidence>
<evidence type="ECO:0000259" key="20">
    <source>
        <dbReference type="PROSITE" id="PS50894"/>
    </source>
</evidence>
<keyword evidence="8" id="KW-0067">ATP-binding</keyword>
<feature type="modified residue" description="4-aspartylphosphate" evidence="13">
    <location>
        <position position="1348"/>
    </location>
</feature>
<comment type="caution">
    <text evidence="21">The sequence shown here is derived from an EMBL/GenBank/DDBJ whole genome shotgun (WGS) entry which is preliminary data.</text>
</comment>
<dbReference type="Pfam" id="PF08447">
    <property type="entry name" value="PAS_3"/>
    <property type="match status" value="1"/>
</dbReference>
<feature type="domain" description="PAS" evidence="17">
    <location>
        <begin position="638"/>
        <end position="668"/>
    </location>
</feature>
<dbReference type="RefSeq" id="WP_284195297.1">
    <property type="nucleotide sequence ID" value="NZ_BSOG01000001.1"/>
</dbReference>
<feature type="transmembrane region" description="Helical" evidence="14">
    <location>
        <begin position="20"/>
        <end position="38"/>
    </location>
</feature>
<feature type="domain" description="PAC" evidence="18">
    <location>
        <begin position="569"/>
        <end position="621"/>
    </location>
</feature>
<dbReference type="SMART" id="SM00448">
    <property type="entry name" value="REC"/>
    <property type="match status" value="2"/>
</dbReference>
<evidence type="ECO:0000256" key="3">
    <source>
        <dbReference type="ARBA" id="ARBA00012438"/>
    </source>
</evidence>
<dbReference type="EMBL" id="BSOG01000001">
    <property type="protein sequence ID" value="GLR12162.1"/>
    <property type="molecule type" value="Genomic_DNA"/>
</dbReference>
<evidence type="ECO:0000259" key="17">
    <source>
        <dbReference type="PROSITE" id="PS50112"/>
    </source>
</evidence>
<dbReference type="InterPro" id="IPR042240">
    <property type="entry name" value="CHASE_sf"/>
</dbReference>
<dbReference type="SUPFAM" id="SSF52172">
    <property type="entry name" value="CheY-like"/>
    <property type="match status" value="2"/>
</dbReference>
<feature type="modified residue" description="Phosphohistidine" evidence="12">
    <location>
        <position position="1490"/>
    </location>
</feature>
<dbReference type="Gene3D" id="3.30.450.350">
    <property type="entry name" value="CHASE domain"/>
    <property type="match status" value="1"/>
</dbReference>
<evidence type="ECO:0000256" key="8">
    <source>
        <dbReference type="ARBA" id="ARBA00022840"/>
    </source>
</evidence>
<dbReference type="PRINTS" id="PR00344">
    <property type="entry name" value="BCTRLSENSOR"/>
</dbReference>
<keyword evidence="9 14" id="KW-1133">Transmembrane helix</keyword>
<keyword evidence="11 14" id="KW-0472">Membrane</keyword>
<dbReference type="InterPro" id="IPR001610">
    <property type="entry name" value="PAC"/>
</dbReference>
<dbReference type="SMART" id="SM00086">
    <property type="entry name" value="PAC"/>
    <property type="match status" value="4"/>
</dbReference>
<feature type="domain" description="HPt" evidence="20">
    <location>
        <begin position="1451"/>
        <end position="1548"/>
    </location>
</feature>
<dbReference type="InterPro" id="IPR036890">
    <property type="entry name" value="HATPase_C_sf"/>
</dbReference>
<dbReference type="Pfam" id="PF13426">
    <property type="entry name" value="PAS_9"/>
    <property type="match status" value="2"/>
</dbReference>
<dbReference type="InterPro" id="IPR013767">
    <property type="entry name" value="PAS_fold"/>
</dbReference>
<accession>A0ABQ5YEZ3</accession>
<sequence length="1634" mass="178012">MSGAQSFLIDLHRLHLPKSVLYVFVACIAAVLVAAQAAREHNEELIVRAAAGRIESISSQIKETIHRFQYGLRGVRGAILTAGVDQVGYEDFRRYSRSRNIRLEFPGALGFGFIRYVPRDREAAFLAQMRKDVRPDFRIRTLSPNDGDRYVIQFIEPSERNAAAIGLDVASEQNRRAAADKALKTGLPTLTGPITLVQTSGKAKQSFLFMMPIFADGSTPASNRMNALVGWSYAPLSMSDVLSSIKLNSEEEGLKLADVPLGGTPVNIYKAGPGRAIDVAPLATKNNHFHIFGRTWQIEYEVYPAFTKKLPLISIRIIAILGSLLTILITIAFWMYQANRVRKLELAEARNALASIVDSAVDGIIGKTLSGQVTSWNQSAEKMFGYVASEAIGNRLVDLIVPEGRIAEEEGILATISKGEAIAAFETIRRRKDGSMFDVSVSVAPIRNQAGQIIGASKTVRDITLQKQAKMALARVNQQLETEVAARTAALTKVLNENQILLRAINEQLLYSTTDLAGRILDANKNFCLAHGYLQEDLVGQDHRILRSGLHDADFYKNMWSTLSEGNTWRGEICNITKSGQQRWFDTVIAPIVGADGKAERYIALRVDITEQRTAIAETNRLNVLLTGVLQSASELSIIVTQTDGTIVLFNHGAERMLGYAADDMIGKETPALFHLPGEVQKRGRELSDQFGVKIEGFRVFVHVPEIAAAEVREWTYVRKSGEHLTVSLAVTAMRDTKGQISGYLGVAVDVTEIRRQQRELAAARDQLLLAADVAHLGIWSWLVSDNSLTWNAQMFAIYDQPASLAGNGLNYEHWRSRVHPEDIESTEASLLSAVAGHGEYDPIFRVVRTDGSIRHIQAGAYIERDADGKAFRVTGINLDITERKQFEQTILDAKMLAEQASVTKSQFLANMSHEIRTPLNATLGMLQLLRQTPLTERQADYAVKAQSAAHSLLGLLNDILDFSKIEAGKLQLDNHVFVLEELMRDLSVVLSGNVGDKNVEVLFDLDTNLPRAIMGDRLRLQQILINLAGNAVKFTAEGQVVISVANIGEMGSEIRLRFAVTDTGIGISQEQQARIFEGFSQAEASTTRKYGGTGLGLAISKRLVELMGGELKLFSEAGKGSRFWFEISTEAVGERGLEASLIADKLGHTPQVLIVDDNEASSVILSALIQTLGWGVDTASSGAEALDKMRECSANATPPDIVLMDWRMPEMSGLTAAELIRHQFTQQPIIVMITAFGREALQEAYDQTAPPFSTILTKPFTPVQLVQALNKCFGLVSESAPLNMDTVLEGQLEGLHLLVVEDNALNRQVAAELLESVGAQVSLAEGGLRGVELATADETHFDIIIMDMQMPDIDGLEATRRIRQHPRGSNIPIVAMTANASLADRELCLAAGMNEHTGKPISLSTVVPVLLKVLGREVPHKLTPTPDSPPSAQVHDIESWSRILSRFGGNVKTYRFALGAFLPEVEEQVAALRVCVDTGDMRRAGAYLHALKGVASTVGAITVAAYAAKLESGLKAAAITLSMDDIDAIVKAAESAAATLEGRLESEVEDSLPAGGGANSAHAIGGAAWEERAAALLVLLRDSNMQAINDAESLVQAAPSEYGDIARNICNLVQNLQFVEAVALIEKITRKDS</sequence>
<evidence type="ECO:0000256" key="5">
    <source>
        <dbReference type="ARBA" id="ARBA00022553"/>
    </source>
</evidence>
<keyword evidence="5 13" id="KW-0597">Phosphoprotein</keyword>
<dbReference type="PROSITE" id="PS50110">
    <property type="entry name" value="RESPONSE_REGULATORY"/>
    <property type="match status" value="2"/>
</dbReference>
<feature type="domain" description="PAC" evidence="18">
    <location>
        <begin position="423"/>
        <end position="475"/>
    </location>
</feature>
<dbReference type="SUPFAM" id="SSF55785">
    <property type="entry name" value="PYP-like sensor domain (PAS domain)"/>
    <property type="match status" value="4"/>
</dbReference>
<dbReference type="SUPFAM" id="SSF55874">
    <property type="entry name" value="ATPase domain of HSP90 chaperone/DNA topoisomerase II/histidine kinase"/>
    <property type="match status" value="1"/>
</dbReference>
<dbReference type="Pfam" id="PF00072">
    <property type="entry name" value="Response_reg"/>
    <property type="match status" value="2"/>
</dbReference>
<feature type="domain" description="Histidine kinase" evidence="15">
    <location>
        <begin position="911"/>
        <end position="1132"/>
    </location>
</feature>
<dbReference type="InterPro" id="IPR004358">
    <property type="entry name" value="Sig_transdc_His_kin-like_C"/>
</dbReference>
<evidence type="ECO:0000256" key="1">
    <source>
        <dbReference type="ARBA" id="ARBA00000085"/>
    </source>
</evidence>
<dbReference type="Proteomes" id="UP001156706">
    <property type="component" value="Unassembled WGS sequence"/>
</dbReference>
<keyword evidence="7" id="KW-0547">Nucleotide-binding</keyword>
<dbReference type="Pfam" id="PF00989">
    <property type="entry name" value="PAS"/>
    <property type="match status" value="1"/>
</dbReference>
<evidence type="ECO:0000313" key="21">
    <source>
        <dbReference type="EMBL" id="GLR12162.1"/>
    </source>
</evidence>
<keyword evidence="22" id="KW-1185">Reference proteome</keyword>
<feature type="domain" description="Response regulatory" evidence="16">
    <location>
        <begin position="1152"/>
        <end position="1274"/>
    </location>
</feature>
<dbReference type="CDD" id="cd16922">
    <property type="entry name" value="HATPase_EvgS-ArcB-TorS-like"/>
    <property type="match status" value="1"/>
</dbReference>
<gene>
    <name evidence="21" type="ORF">GCM10007907_09520</name>
</gene>
<keyword evidence="4" id="KW-1003">Cell membrane</keyword>
<dbReference type="Gene3D" id="1.20.120.160">
    <property type="entry name" value="HPT domain"/>
    <property type="match status" value="1"/>
</dbReference>
<evidence type="ECO:0000256" key="10">
    <source>
        <dbReference type="ARBA" id="ARBA00023012"/>
    </source>
</evidence>
<evidence type="ECO:0000256" key="12">
    <source>
        <dbReference type="PROSITE-ProRule" id="PRU00110"/>
    </source>
</evidence>
<evidence type="ECO:0000256" key="9">
    <source>
        <dbReference type="ARBA" id="ARBA00022989"/>
    </source>
</evidence>
<dbReference type="InterPro" id="IPR005467">
    <property type="entry name" value="His_kinase_dom"/>
</dbReference>
<feature type="domain" description="CHASE" evidence="19">
    <location>
        <begin position="83"/>
        <end position="245"/>
    </location>
</feature>
<dbReference type="PROSITE" id="PS50109">
    <property type="entry name" value="HIS_KIN"/>
    <property type="match status" value="1"/>
</dbReference>
<dbReference type="Pfam" id="PF01627">
    <property type="entry name" value="Hpt"/>
    <property type="match status" value="1"/>
</dbReference>
<feature type="modified residue" description="4-aspartylphosphate" evidence="13">
    <location>
        <position position="1206"/>
    </location>
</feature>
<dbReference type="InterPro" id="IPR036641">
    <property type="entry name" value="HPT_dom_sf"/>
</dbReference>
<dbReference type="Pfam" id="PF03924">
    <property type="entry name" value="CHASE"/>
    <property type="match status" value="1"/>
</dbReference>
<comment type="catalytic activity">
    <reaction evidence="1">
        <text>ATP + protein L-histidine = ADP + protein N-phospho-L-histidine.</text>
        <dbReference type="EC" id="2.7.13.3"/>
    </reaction>
</comment>
<evidence type="ECO:0000259" key="19">
    <source>
        <dbReference type="PROSITE" id="PS50839"/>
    </source>
</evidence>
<proteinExistence type="predicted"/>
<feature type="domain" description="Response regulatory" evidence="16">
    <location>
        <begin position="1297"/>
        <end position="1415"/>
    </location>
</feature>
<dbReference type="InterPro" id="IPR003594">
    <property type="entry name" value="HATPase_dom"/>
</dbReference>
<keyword evidence="10" id="KW-0902">Two-component regulatory system</keyword>
<comment type="subcellular location">
    <subcellularLocation>
        <location evidence="2">Cell membrane</location>
        <topology evidence="2">Multi-pass membrane protein</topology>
    </subcellularLocation>
</comment>
<dbReference type="InterPro" id="IPR001789">
    <property type="entry name" value="Sig_transdc_resp-reg_receiver"/>
</dbReference>
<evidence type="ECO:0000256" key="6">
    <source>
        <dbReference type="ARBA" id="ARBA00022692"/>
    </source>
</evidence>
<dbReference type="SMART" id="SM01079">
    <property type="entry name" value="CHASE"/>
    <property type="match status" value="1"/>
</dbReference>
<dbReference type="SMART" id="SM00387">
    <property type="entry name" value="HATPase_c"/>
    <property type="match status" value="1"/>
</dbReference>
<dbReference type="InterPro" id="IPR008207">
    <property type="entry name" value="Sig_transdc_His_kin_Hpt_dom"/>
</dbReference>
<dbReference type="InterPro" id="IPR003661">
    <property type="entry name" value="HisK_dim/P_dom"/>
</dbReference>